<dbReference type="AlphaFoldDB" id="E3R032"/>
<accession>E3R032</accession>
<dbReference type="Proteomes" id="UP000008782">
    <property type="component" value="Unassembled WGS sequence"/>
</dbReference>
<reference evidence="2" key="1">
    <citation type="journal article" date="2012" name="Nat. Genet.">
        <title>Lifestyle transitions in plant pathogenic Colletotrichum fungi deciphered by genome and transcriptome analyses.</title>
        <authorList>
            <person name="O'Connell R.J."/>
            <person name="Thon M.R."/>
            <person name="Hacquard S."/>
            <person name="Amyotte S.G."/>
            <person name="Kleemann J."/>
            <person name="Torres M.F."/>
            <person name="Damm U."/>
            <person name="Buiate E.A."/>
            <person name="Epstein L."/>
            <person name="Alkan N."/>
            <person name="Altmueller J."/>
            <person name="Alvarado-Balderrama L."/>
            <person name="Bauser C.A."/>
            <person name="Becker C."/>
            <person name="Birren B.W."/>
            <person name="Chen Z."/>
            <person name="Choi J."/>
            <person name="Crouch J.A."/>
            <person name="Duvick J.P."/>
            <person name="Farman M.A."/>
            <person name="Gan P."/>
            <person name="Heiman D."/>
            <person name="Henrissat B."/>
            <person name="Howard R.J."/>
            <person name="Kabbage M."/>
            <person name="Koch C."/>
            <person name="Kracher B."/>
            <person name="Kubo Y."/>
            <person name="Law A.D."/>
            <person name="Lebrun M.-H."/>
            <person name="Lee Y.-H."/>
            <person name="Miyara I."/>
            <person name="Moore N."/>
            <person name="Neumann U."/>
            <person name="Nordstroem K."/>
            <person name="Panaccione D.G."/>
            <person name="Panstruga R."/>
            <person name="Place M."/>
            <person name="Proctor R.H."/>
            <person name="Prusky D."/>
            <person name="Rech G."/>
            <person name="Reinhardt R."/>
            <person name="Rollins J.A."/>
            <person name="Rounsley S."/>
            <person name="Schardl C.L."/>
            <person name="Schwartz D.C."/>
            <person name="Shenoy N."/>
            <person name="Shirasu K."/>
            <person name="Sikhakolli U.R."/>
            <person name="Stueber K."/>
            <person name="Sukno S.A."/>
            <person name="Sweigard J.A."/>
            <person name="Takano Y."/>
            <person name="Takahara H."/>
            <person name="Trail F."/>
            <person name="van der Does H.C."/>
            <person name="Voll L.M."/>
            <person name="Will I."/>
            <person name="Young S."/>
            <person name="Zeng Q."/>
            <person name="Zhang J."/>
            <person name="Zhou S."/>
            <person name="Dickman M.B."/>
            <person name="Schulze-Lefert P."/>
            <person name="Ver Loren van Themaat E."/>
            <person name="Ma L.-J."/>
            <person name="Vaillancourt L.J."/>
        </authorList>
    </citation>
    <scope>NUCLEOTIDE SEQUENCE [LARGE SCALE GENOMIC DNA]</scope>
    <source>
        <strain evidence="2">M1.001 / M2 / FGSC 10212</strain>
    </source>
</reference>
<dbReference type="HOGENOM" id="CLU_2120910_0_0_1"/>
<gene>
    <name evidence="1" type="ORF">GLRG_11615</name>
</gene>
<name>E3R032_COLGM</name>
<proteinExistence type="predicted"/>
<evidence type="ECO:0000313" key="1">
    <source>
        <dbReference type="EMBL" id="EFQ36470.1"/>
    </source>
</evidence>
<evidence type="ECO:0000313" key="2">
    <source>
        <dbReference type="Proteomes" id="UP000008782"/>
    </source>
</evidence>
<organism evidence="2">
    <name type="scientific">Colletotrichum graminicola (strain M1.001 / M2 / FGSC 10212)</name>
    <name type="common">Maize anthracnose fungus</name>
    <name type="synonym">Glomerella graminicola</name>
    <dbReference type="NCBI Taxonomy" id="645133"/>
    <lineage>
        <taxon>Eukaryota</taxon>
        <taxon>Fungi</taxon>
        <taxon>Dikarya</taxon>
        <taxon>Ascomycota</taxon>
        <taxon>Pezizomycotina</taxon>
        <taxon>Sordariomycetes</taxon>
        <taxon>Hypocreomycetidae</taxon>
        <taxon>Glomerellales</taxon>
        <taxon>Glomerellaceae</taxon>
        <taxon>Colletotrichum</taxon>
        <taxon>Colletotrichum graminicola species complex</taxon>
    </lineage>
</organism>
<dbReference type="GeneID" id="24416979"/>
<dbReference type="EMBL" id="GG697426">
    <property type="protein sequence ID" value="EFQ36470.1"/>
    <property type="molecule type" value="Genomic_DNA"/>
</dbReference>
<sequence length="114" mass="12374">MLVKQKSPYGKSSRLRDIEKCLQLSGSSIRELDNVLYLLPNALAATQPLKVASKGSNNAVSKGGINITAVEMFKSADMYNLFLFSIALKIGLNMAGAYGKKSAERLAYEARSEV</sequence>
<protein>
    <submittedName>
        <fullName evidence="1">Uncharacterized protein</fullName>
    </submittedName>
</protein>
<dbReference type="RefSeq" id="XP_008100490.1">
    <property type="nucleotide sequence ID" value="XM_008102299.1"/>
</dbReference>
<dbReference type="VEuPathDB" id="FungiDB:GLRG_11615"/>
<keyword evidence="2" id="KW-1185">Reference proteome</keyword>